<organism evidence="1 2">
    <name type="scientific">Georgenia ruanii</name>
    <dbReference type="NCBI Taxonomy" id="348442"/>
    <lineage>
        <taxon>Bacteria</taxon>
        <taxon>Bacillati</taxon>
        <taxon>Actinomycetota</taxon>
        <taxon>Actinomycetes</taxon>
        <taxon>Micrococcales</taxon>
        <taxon>Bogoriellaceae</taxon>
        <taxon>Georgenia</taxon>
    </lineage>
</organism>
<sequence>MAWTTAQRAAAGRTAPFDVVVEGVLPDDPAAAAERVRELAAAGVTWWIESRWEGEAATPERLLERARQGPPRN</sequence>
<accession>A0A7J9UXM4</accession>
<name>A0A7J9UXM4_9MICO</name>
<gene>
    <name evidence="1" type="ORF">GB882_11940</name>
</gene>
<dbReference type="EMBL" id="WHPD01002575">
    <property type="protein sequence ID" value="MPV89379.1"/>
    <property type="molecule type" value="Genomic_DNA"/>
</dbReference>
<reference evidence="1 2" key="1">
    <citation type="submission" date="2019-10" db="EMBL/GenBank/DDBJ databases">
        <title>Georgenia wutianyii sp. nov. and Georgenia yuyongxinii sp. nov. isolated from plateau pika (Ochotona curzoniae) in the Qinghai-Tibet plateau of China.</title>
        <authorList>
            <person name="Tian Z."/>
        </authorList>
    </citation>
    <scope>NUCLEOTIDE SEQUENCE [LARGE SCALE GENOMIC DNA]</scope>
    <source>
        <strain evidence="1 2">JCM 15130</strain>
    </source>
</reference>
<proteinExistence type="predicted"/>
<evidence type="ECO:0008006" key="3">
    <source>
        <dbReference type="Google" id="ProtNLM"/>
    </source>
</evidence>
<dbReference type="Proteomes" id="UP000429644">
    <property type="component" value="Unassembled WGS sequence"/>
</dbReference>
<comment type="caution">
    <text evidence="1">The sequence shown here is derived from an EMBL/GenBank/DDBJ whole genome shotgun (WGS) entry which is preliminary data.</text>
</comment>
<evidence type="ECO:0000313" key="1">
    <source>
        <dbReference type="EMBL" id="MPV89379.1"/>
    </source>
</evidence>
<evidence type="ECO:0000313" key="2">
    <source>
        <dbReference type="Proteomes" id="UP000429644"/>
    </source>
</evidence>
<keyword evidence="2" id="KW-1185">Reference proteome</keyword>
<protein>
    <recommendedName>
        <fullName evidence="3">LLM class flavin-dependent oxidoreductase</fullName>
    </recommendedName>
</protein>
<dbReference type="AlphaFoldDB" id="A0A7J9UXM4"/>